<organism evidence="2 3">
    <name type="scientific">Caenorhabditis nigoni</name>
    <dbReference type="NCBI Taxonomy" id="1611254"/>
    <lineage>
        <taxon>Eukaryota</taxon>
        <taxon>Metazoa</taxon>
        <taxon>Ecdysozoa</taxon>
        <taxon>Nematoda</taxon>
        <taxon>Chromadorea</taxon>
        <taxon>Rhabditida</taxon>
        <taxon>Rhabditina</taxon>
        <taxon>Rhabditomorpha</taxon>
        <taxon>Rhabditoidea</taxon>
        <taxon>Rhabditidae</taxon>
        <taxon>Peloderinae</taxon>
        <taxon>Caenorhabditis</taxon>
    </lineage>
</organism>
<reference evidence="3" key="1">
    <citation type="submission" date="2017-10" db="EMBL/GenBank/DDBJ databases">
        <title>Rapid genome shrinkage in a self-fertile nematode reveals novel sperm competition proteins.</title>
        <authorList>
            <person name="Yin D."/>
            <person name="Schwarz E.M."/>
            <person name="Thomas C.G."/>
            <person name="Felde R.L."/>
            <person name="Korf I.F."/>
            <person name="Cutter A.D."/>
            <person name="Schartner C.M."/>
            <person name="Ralston E.J."/>
            <person name="Meyer B.J."/>
            <person name="Haag E.S."/>
        </authorList>
    </citation>
    <scope>NUCLEOTIDE SEQUENCE [LARGE SCALE GENOMIC DNA]</scope>
    <source>
        <strain evidence="3">JU1422</strain>
    </source>
</reference>
<dbReference type="OrthoDB" id="5863224at2759"/>
<evidence type="ECO:0000256" key="1">
    <source>
        <dbReference type="SAM" id="MobiDB-lite"/>
    </source>
</evidence>
<gene>
    <name evidence="2" type="primary">Cni-Y95D11A.1</name>
    <name evidence="2" type="ORF">B9Z55_027258</name>
</gene>
<dbReference type="InterPro" id="IPR034596">
    <property type="entry name" value="Ribosomal_mL52"/>
</dbReference>
<dbReference type="EMBL" id="PDUG01000008">
    <property type="protein sequence ID" value="PIC14310.1"/>
    <property type="molecule type" value="Genomic_DNA"/>
</dbReference>
<protein>
    <submittedName>
        <fullName evidence="2">Uncharacterized protein</fullName>
    </submittedName>
</protein>
<dbReference type="GO" id="GO:0032543">
    <property type="term" value="P:mitochondrial translation"/>
    <property type="evidence" value="ECO:0007669"/>
    <property type="project" value="InterPro"/>
</dbReference>
<dbReference type="Pfam" id="PF18699">
    <property type="entry name" value="MRPL52"/>
    <property type="match status" value="1"/>
</dbReference>
<name>A0A2G5SGY6_9PELO</name>
<proteinExistence type="predicted"/>
<dbReference type="GO" id="GO:0003735">
    <property type="term" value="F:structural constituent of ribosome"/>
    <property type="evidence" value="ECO:0007669"/>
    <property type="project" value="InterPro"/>
</dbReference>
<accession>A0A2G5SGY6</accession>
<dbReference type="AlphaFoldDB" id="A0A2G5SGY6"/>
<evidence type="ECO:0000313" key="3">
    <source>
        <dbReference type="Proteomes" id="UP000230233"/>
    </source>
</evidence>
<comment type="caution">
    <text evidence="2">The sequence shown here is derived from an EMBL/GenBank/DDBJ whole genome shotgun (WGS) entry which is preliminary data.</text>
</comment>
<dbReference type="GO" id="GO:0005762">
    <property type="term" value="C:mitochondrial large ribosomal subunit"/>
    <property type="evidence" value="ECO:0007669"/>
    <property type="project" value="InterPro"/>
</dbReference>
<keyword evidence="3" id="KW-1185">Reference proteome</keyword>
<sequence length="144" mass="16346">MLRIPISVLRGASTASAASFSTVVPEFKDPIADQAEALVARKPSEVKKGRVQSWRAPIYTAPHQHVFEQTPDFSFKDGRTVHVTSQKQLNYKLDQIRLAKKMVSLLKETDDVETVYAKERETRERRDAEKLARRPIAKGIQNID</sequence>
<dbReference type="Proteomes" id="UP000230233">
    <property type="component" value="Unassembled WGS sequence"/>
</dbReference>
<feature type="region of interest" description="Disordered" evidence="1">
    <location>
        <begin position="124"/>
        <end position="144"/>
    </location>
</feature>
<evidence type="ECO:0000313" key="2">
    <source>
        <dbReference type="EMBL" id="PIC14310.1"/>
    </source>
</evidence>